<feature type="transmembrane region" description="Helical" evidence="8">
    <location>
        <begin position="419"/>
        <end position="443"/>
    </location>
</feature>
<dbReference type="GO" id="GO:0098797">
    <property type="term" value="C:plasma membrane protein complex"/>
    <property type="evidence" value="ECO:0007669"/>
    <property type="project" value="TreeGrafter"/>
</dbReference>
<evidence type="ECO:0000313" key="11">
    <source>
        <dbReference type="Proteomes" id="UP000578449"/>
    </source>
</evidence>
<evidence type="ECO:0000259" key="9">
    <source>
        <dbReference type="Pfam" id="PF02687"/>
    </source>
</evidence>
<feature type="transmembrane region" description="Helical" evidence="8">
    <location>
        <begin position="200"/>
        <end position="224"/>
    </location>
</feature>
<feature type="transmembrane region" description="Helical" evidence="8">
    <location>
        <begin position="703"/>
        <end position="729"/>
    </location>
</feature>
<feature type="transmembrane region" description="Helical" evidence="8">
    <location>
        <begin position="741"/>
        <end position="767"/>
    </location>
</feature>
<dbReference type="PANTHER" id="PTHR30489">
    <property type="entry name" value="LIPOPROTEIN-RELEASING SYSTEM TRANSMEMBRANE PROTEIN LOLE"/>
    <property type="match status" value="1"/>
</dbReference>
<reference evidence="10 11" key="1">
    <citation type="submission" date="2020-08" db="EMBL/GenBank/DDBJ databases">
        <title>Genomic Encyclopedia of Type Strains, Phase IV (KMG-IV): sequencing the most valuable type-strain genomes for metagenomic binning, comparative biology and taxonomic classification.</title>
        <authorList>
            <person name="Goeker M."/>
        </authorList>
    </citation>
    <scope>NUCLEOTIDE SEQUENCE [LARGE SCALE GENOMIC DNA]</scope>
    <source>
        <strain evidence="10 11">DSM 45615</strain>
    </source>
</reference>
<evidence type="ECO:0000256" key="4">
    <source>
        <dbReference type="ARBA" id="ARBA00022692"/>
    </source>
</evidence>
<gene>
    <name evidence="10" type="ORF">HNP84_009927</name>
</gene>
<keyword evidence="5 8" id="KW-1133">Transmembrane helix</keyword>
<name>A0A840PQV4_9ACTN</name>
<feature type="domain" description="ABC3 transporter permease C-terminal" evidence="9">
    <location>
        <begin position="209"/>
        <end position="322"/>
    </location>
</feature>
<sequence>MSADGAPRRGAIARWAGELALGMRLSVTGGRSGLARLVMIGLGVGLGAAMLLIAASVPTMVAAYDTRAAARDVDWGETVPRGGDTLLIDRADTQYRGREIYGRLVEPEGERAPLPPGVTRWPAPGEMVVSPALARLLAGDEGALLRGRWDARVVGTIGPDGLAGPGEYAFYLGTDRLDESSATRVRSFGRNDLDEGVPPVLMLLGGVGVVVLLLPVAIFVTTAVRFGGEARDRRLAALRLVGADAAMTRRIAAGESLAGALLGLAVGGLLYLAVRLPVNGLLPAGLTFYPADLRPVPALAVLVVALVPVASVLVTLSALRRVVVEPLGVVRLSADRRRKLWWRLILPVAGLALLYPLRSGLSGQAQGFEFQVMAGVAALLAGVALLLPWVVEAVVRRLGGGGVAWQLAVRRLQLDSGTAVRVVSGIAVSVAGLIALQGLLAAVQTQYAAENRRHTGRFQAMVFPTSRLGADWATELRRWETALNKAPGVRAADAVTSVAATPTGAARDESIRVLVGDCAVLRQRAQLGACADGDAFVVASPEAPPRPGTTYTLGDATETTAKPRPRWSLPASARTVQPHPGDPLSADTAILVTPAALGGSRPTPSGVTHYVALDPADPDALDRLRNAAARVDPAAHVQLIELRTFDGTLLTIRQGLLVGTTALLLLIGASLLVNVAEQLRERRRLLAVLVAFGTRRKTLGGSVLFQIAIPVMLGLVLAVLTGTGLSAILQAAADAPVRFDWLGIGATSGAAALVVLLSTAASLPLLWRLAKPGGLRSE</sequence>
<evidence type="ECO:0000256" key="6">
    <source>
        <dbReference type="ARBA" id="ARBA00023136"/>
    </source>
</evidence>
<dbReference type="AlphaFoldDB" id="A0A840PQV4"/>
<comment type="caution">
    <text evidence="10">The sequence shown here is derived from an EMBL/GenBank/DDBJ whole genome shotgun (WGS) entry which is preliminary data.</text>
</comment>
<organism evidence="10 11">
    <name type="scientific">Thermocatellispora tengchongensis</name>
    <dbReference type="NCBI Taxonomy" id="1073253"/>
    <lineage>
        <taxon>Bacteria</taxon>
        <taxon>Bacillati</taxon>
        <taxon>Actinomycetota</taxon>
        <taxon>Actinomycetes</taxon>
        <taxon>Streptosporangiales</taxon>
        <taxon>Streptosporangiaceae</taxon>
        <taxon>Thermocatellispora</taxon>
    </lineage>
</organism>
<keyword evidence="6 8" id="KW-0472">Membrane</keyword>
<dbReference type="PANTHER" id="PTHR30489:SF0">
    <property type="entry name" value="LIPOPROTEIN-RELEASING SYSTEM TRANSMEMBRANE PROTEIN LOLE"/>
    <property type="match status" value="1"/>
</dbReference>
<dbReference type="InterPro" id="IPR051447">
    <property type="entry name" value="Lipoprotein-release_system"/>
</dbReference>
<protein>
    <recommendedName>
        <fullName evidence="9">ABC3 transporter permease C-terminal domain-containing protein</fullName>
    </recommendedName>
</protein>
<dbReference type="Pfam" id="PF02687">
    <property type="entry name" value="FtsX"/>
    <property type="match status" value="2"/>
</dbReference>
<comment type="subcellular location">
    <subcellularLocation>
        <location evidence="1">Cell membrane</location>
        <topology evidence="1">Multi-pass membrane protein</topology>
    </subcellularLocation>
</comment>
<comment type="similarity">
    <text evidence="2">Belongs to the ABC-4 integral membrane protein family. LolC/E subfamily.</text>
</comment>
<evidence type="ECO:0000256" key="8">
    <source>
        <dbReference type="SAM" id="Phobius"/>
    </source>
</evidence>
<feature type="transmembrane region" description="Helical" evidence="8">
    <location>
        <begin position="656"/>
        <end position="676"/>
    </location>
</feature>
<dbReference type="RefSeq" id="WP_221337698.1">
    <property type="nucleotide sequence ID" value="NZ_BAABIX010000054.1"/>
</dbReference>
<feature type="domain" description="ABC3 transporter permease C-terminal" evidence="9">
    <location>
        <begin position="661"/>
        <end position="763"/>
    </location>
</feature>
<dbReference type="GO" id="GO:0044874">
    <property type="term" value="P:lipoprotein localization to outer membrane"/>
    <property type="evidence" value="ECO:0007669"/>
    <property type="project" value="TreeGrafter"/>
</dbReference>
<evidence type="ECO:0000256" key="5">
    <source>
        <dbReference type="ARBA" id="ARBA00022989"/>
    </source>
</evidence>
<dbReference type="EMBL" id="JACHGN010000037">
    <property type="protein sequence ID" value="MBB5140160.1"/>
    <property type="molecule type" value="Genomic_DNA"/>
</dbReference>
<keyword evidence="4 8" id="KW-0812">Transmembrane</keyword>
<evidence type="ECO:0000256" key="1">
    <source>
        <dbReference type="ARBA" id="ARBA00004651"/>
    </source>
</evidence>
<evidence type="ECO:0000256" key="3">
    <source>
        <dbReference type="ARBA" id="ARBA00022475"/>
    </source>
</evidence>
<evidence type="ECO:0000256" key="7">
    <source>
        <dbReference type="SAM" id="MobiDB-lite"/>
    </source>
</evidence>
<feature type="transmembrane region" description="Helical" evidence="8">
    <location>
        <begin position="257"/>
        <end position="278"/>
    </location>
</feature>
<feature type="transmembrane region" description="Helical" evidence="8">
    <location>
        <begin position="298"/>
        <end position="319"/>
    </location>
</feature>
<feature type="compositionally biased region" description="Polar residues" evidence="7">
    <location>
        <begin position="549"/>
        <end position="560"/>
    </location>
</feature>
<proteinExistence type="inferred from homology"/>
<feature type="transmembrane region" description="Helical" evidence="8">
    <location>
        <begin position="370"/>
        <end position="391"/>
    </location>
</feature>
<evidence type="ECO:0000256" key="2">
    <source>
        <dbReference type="ARBA" id="ARBA00005236"/>
    </source>
</evidence>
<dbReference type="Proteomes" id="UP000578449">
    <property type="component" value="Unassembled WGS sequence"/>
</dbReference>
<keyword evidence="3" id="KW-1003">Cell membrane</keyword>
<feature type="region of interest" description="Disordered" evidence="7">
    <location>
        <begin position="541"/>
        <end position="584"/>
    </location>
</feature>
<evidence type="ECO:0000313" key="10">
    <source>
        <dbReference type="EMBL" id="MBB5140160.1"/>
    </source>
</evidence>
<keyword evidence="11" id="KW-1185">Reference proteome</keyword>
<feature type="transmembrane region" description="Helical" evidence="8">
    <location>
        <begin position="33"/>
        <end position="57"/>
    </location>
</feature>
<feature type="transmembrane region" description="Helical" evidence="8">
    <location>
        <begin position="340"/>
        <end position="358"/>
    </location>
</feature>
<accession>A0A840PQV4</accession>
<dbReference type="InterPro" id="IPR003838">
    <property type="entry name" value="ABC3_permease_C"/>
</dbReference>